<dbReference type="PANTHER" id="PTHR43245">
    <property type="entry name" value="BIFUNCTIONAL POLYMYXIN RESISTANCE PROTEIN ARNA"/>
    <property type="match status" value="1"/>
</dbReference>
<dbReference type="InterPro" id="IPR036291">
    <property type="entry name" value="NAD(P)-bd_dom_sf"/>
</dbReference>
<evidence type="ECO:0000313" key="3">
    <source>
        <dbReference type="Proteomes" id="UP000254326"/>
    </source>
</evidence>
<evidence type="ECO:0000313" key="2">
    <source>
        <dbReference type="EMBL" id="RDL45302.1"/>
    </source>
</evidence>
<gene>
    <name evidence="2" type="ORF">DN730_06750</name>
</gene>
<dbReference type="PANTHER" id="PTHR43245:SF23">
    <property type="entry name" value="NAD(P)-BINDING DOMAIN-CONTAINING PROTEIN"/>
    <property type="match status" value="1"/>
</dbReference>
<dbReference type="OrthoDB" id="112777at2"/>
<name>A0A370UBX6_9GAMM</name>
<dbReference type="Pfam" id="PF01370">
    <property type="entry name" value="Epimerase"/>
    <property type="match status" value="1"/>
</dbReference>
<proteinExistence type="predicted"/>
<evidence type="ECO:0000259" key="1">
    <source>
        <dbReference type="Pfam" id="PF01370"/>
    </source>
</evidence>
<sequence length="335" mass="37078">MTSPSAFQSTATSVSHTDSNSNRALVLGATGGIGSVITQQLLQQGWQVTALKRDLSNVPSNSPIQWQQGDALNQADVLNASQGCQVIVHAVNPAGYRDWETLVIPMLCSTLHAAQHQQACVVVPGNIYNFSAQAGTHINEDAPQQPTSKKGKVRVSMEQQLEAFTQQGGQCILLRCGDFFGPTSVSGWFEQGIAPKGITSKRLFTLAKRGVGHQWAYLPDVAETMMQLILRREELPRFARFHMNGHWDHDGTQMANTAAKVIADQRGHTPRLQAFPWWSIYVASAFNKTFKELLEMRYLWQYPLRMSNEKLVSLLGEEPHTPLEEAISATLAPNR</sequence>
<dbReference type="AlphaFoldDB" id="A0A370UBX6"/>
<dbReference type="Proteomes" id="UP000254326">
    <property type="component" value="Unassembled WGS sequence"/>
</dbReference>
<dbReference type="InterPro" id="IPR050177">
    <property type="entry name" value="Lipid_A_modif_metabolic_enz"/>
</dbReference>
<dbReference type="SUPFAM" id="SSF51735">
    <property type="entry name" value="NAD(P)-binding Rossmann-fold domains"/>
    <property type="match status" value="1"/>
</dbReference>
<dbReference type="RefSeq" id="WP_115467335.1">
    <property type="nucleotide sequence ID" value="NZ_QKRA01000002.1"/>
</dbReference>
<accession>A0A370UBX6</accession>
<reference evidence="2 3" key="1">
    <citation type="submission" date="2018-06" db="EMBL/GenBank/DDBJ databases">
        <title>Marinomonas sp. YLB-05 draft genome sequence.</title>
        <authorList>
            <person name="Yu L."/>
            <person name="Tang X."/>
        </authorList>
    </citation>
    <scope>NUCLEOTIDE SEQUENCE [LARGE SCALE GENOMIC DNA]</scope>
    <source>
        <strain evidence="2 3">YLB-05</strain>
    </source>
</reference>
<dbReference type="Gene3D" id="3.40.50.720">
    <property type="entry name" value="NAD(P)-binding Rossmann-like Domain"/>
    <property type="match status" value="1"/>
</dbReference>
<protein>
    <recommendedName>
        <fullName evidence="1">NAD-dependent epimerase/dehydratase domain-containing protein</fullName>
    </recommendedName>
</protein>
<feature type="domain" description="NAD-dependent epimerase/dehydratase" evidence="1">
    <location>
        <begin position="24"/>
        <end position="232"/>
    </location>
</feature>
<organism evidence="2 3">
    <name type="scientific">Marinomonas piezotolerans</name>
    <dbReference type="NCBI Taxonomy" id="2213058"/>
    <lineage>
        <taxon>Bacteria</taxon>
        <taxon>Pseudomonadati</taxon>
        <taxon>Pseudomonadota</taxon>
        <taxon>Gammaproteobacteria</taxon>
        <taxon>Oceanospirillales</taxon>
        <taxon>Oceanospirillaceae</taxon>
        <taxon>Marinomonas</taxon>
    </lineage>
</organism>
<dbReference type="EMBL" id="QKRA01000002">
    <property type="protein sequence ID" value="RDL45302.1"/>
    <property type="molecule type" value="Genomic_DNA"/>
</dbReference>
<keyword evidence="3" id="KW-1185">Reference proteome</keyword>
<dbReference type="InterPro" id="IPR001509">
    <property type="entry name" value="Epimerase_deHydtase"/>
</dbReference>
<comment type="caution">
    <text evidence="2">The sequence shown here is derived from an EMBL/GenBank/DDBJ whole genome shotgun (WGS) entry which is preliminary data.</text>
</comment>